<dbReference type="Pfam" id="PF18614">
    <property type="entry name" value="RNase_II_C_S1"/>
    <property type="match status" value="1"/>
</dbReference>
<dbReference type="Proteomes" id="UP000515312">
    <property type="component" value="Chromosome"/>
</dbReference>
<dbReference type="InterPro" id="IPR012340">
    <property type="entry name" value="NA-bd_OB-fold"/>
</dbReference>
<dbReference type="AlphaFoldDB" id="A0A7G8BIE6"/>
<sequence length="487" mass="54019">MNDNHQVNLQALARQSMLEHGFHPDFSAAVRKELQSLESHAPDHHPQAARDLRQLLWSSIDNDTSRDLDQIEFAQEAEDGPVRIQIAIADVDAFVPAGSAIDKHASDQTTTVYTGVHNFSMLPDELSTGLTSLLEDQERLGVVYEFSVDGEGCVGEHNIYRASVRNHAQLAYPSVGAWLNSGSNAPPKVASSSELQKQLLLQNRVAQVLRKERYRRGALNLQTIETHPLMTDGKPVDIETQQKTPANDLIEDFMIAANEVVARSLERAGFSSIRRVVKTPKRWDRIVEVAAQFGTKLPGEPDSKALQDFLCDRRAVDPDHFPDLSLTVVKLLGSGEYVLERVGETAPGHFGLAVQDYTHSTAPNRRYADLVTQRLIKAMLAKRRSPYSDDELAAIAQQCTKQEDAARKVEREMGKRIAAVVMRSRIGQSFTAIVTGVNEHGSFVRTTHPHVEGMLVRGQKGVDVGDKLNVTLVHTDPERGYIDFARS</sequence>
<accession>A0A7G8BIE6</accession>
<dbReference type="RefSeq" id="WP_186743271.1">
    <property type="nucleotide sequence ID" value="NZ_CP060394.1"/>
</dbReference>
<dbReference type="SUPFAM" id="SSF50249">
    <property type="entry name" value="Nucleic acid-binding proteins"/>
    <property type="match status" value="2"/>
</dbReference>
<dbReference type="InterPro" id="IPR040596">
    <property type="entry name" value="RNase_II_C_S1"/>
</dbReference>
<gene>
    <name evidence="2" type="ORF">H7849_25605</name>
</gene>
<dbReference type="PANTHER" id="PTHR23355">
    <property type="entry name" value="RIBONUCLEASE"/>
    <property type="match status" value="1"/>
</dbReference>
<dbReference type="InterPro" id="IPR001900">
    <property type="entry name" value="RNase_II/R"/>
</dbReference>
<dbReference type="EMBL" id="CP060394">
    <property type="protein sequence ID" value="QNI32316.1"/>
    <property type="molecule type" value="Genomic_DNA"/>
</dbReference>
<dbReference type="GO" id="GO:0004540">
    <property type="term" value="F:RNA nuclease activity"/>
    <property type="evidence" value="ECO:0007669"/>
    <property type="project" value="InterPro"/>
</dbReference>
<evidence type="ECO:0000313" key="3">
    <source>
        <dbReference type="Proteomes" id="UP000515312"/>
    </source>
</evidence>
<dbReference type="SMART" id="SM00955">
    <property type="entry name" value="RNB"/>
    <property type="match status" value="1"/>
</dbReference>
<feature type="domain" description="RNB" evidence="1">
    <location>
        <begin position="49"/>
        <end position="382"/>
    </location>
</feature>
<name>A0A7G8BIE6_9BACT</name>
<keyword evidence="3" id="KW-1185">Reference proteome</keyword>
<proteinExistence type="predicted"/>
<dbReference type="InterPro" id="IPR050180">
    <property type="entry name" value="RNR_Ribonuclease"/>
</dbReference>
<reference evidence="2 3" key="1">
    <citation type="submission" date="2020-08" db="EMBL/GenBank/DDBJ databases">
        <title>Edaphobacter telluris sp. nov. and Acidobacterium dinghuensis sp. nov., two acidobacteria isolated from forest soil.</title>
        <authorList>
            <person name="Fu J."/>
            <person name="Qiu L."/>
        </authorList>
    </citation>
    <scope>NUCLEOTIDE SEQUENCE [LARGE SCALE GENOMIC DNA]</scope>
    <source>
        <strain evidence="2">4Y35</strain>
    </source>
</reference>
<evidence type="ECO:0000259" key="1">
    <source>
        <dbReference type="SMART" id="SM00955"/>
    </source>
</evidence>
<dbReference type="KEGG" id="adin:H7849_25605"/>
<dbReference type="GO" id="GO:0005829">
    <property type="term" value="C:cytosol"/>
    <property type="evidence" value="ECO:0007669"/>
    <property type="project" value="TreeGrafter"/>
</dbReference>
<dbReference type="PANTHER" id="PTHR23355:SF9">
    <property type="entry name" value="DIS3-LIKE EXONUCLEASE 2"/>
    <property type="match status" value="1"/>
</dbReference>
<evidence type="ECO:0000313" key="2">
    <source>
        <dbReference type="EMBL" id="QNI32316.1"/>
    </source>
</evidence>
<protein>
    <submittedName>
        <fullName evidence="2">RNB domain-containing ribonuclease</fullName>
    </submittedName>
</protein>
<organism evidence="2 3">
    <name type="scientific">Alloacidobacterium dinghuense</name>
    <dbReference type="NCBI Taxonomy" id="2763107"/>
    <lineage>
        <taxon>Bacteria</taxon>
        <taxon>Pseudomonadati</taxon>
        <taxon>Acidobacteriota</taxon>
        <taxon>Terriglobia</taxon>
        <taxon>Terriglobales</taxon>
        <taxon>Acidobacteriaceae</taxon>
        <taxon>Alloacidobacterium</taxon>
    </lineage>
</organism>
<dbReference type="Pfam" id="PF00773">
    <property type="entry name" value="RNB"/>
    <property type="match status" value="1"/>
</dbReference>
<dbReference type="GO" id="GO:0003723">
    <property type="term" value="F:RNA binding"/>
    <property type="evidence" value="ECO:0007669"/>
    <property type="project" value="InterPro"/>
</dbReference>
<dbReference type="GO" id="GO:0006402">
    <property type="term" value="P:mRNA catabolic process"/>
    <property type="evidence" value="ECO:0007669"/>
    <property type="project" value="TreeGrafter"/>
</dbReference>